<evidence type="ECO:0000256" key="15">
    <source>
        <dbReference type="ARBA" id="ARBA00047984"/>
    </source>
</evidence>
<evidence type="ECO:0000256" key="11">
    <source>
        <dbReference type="ARBA" id="ARBA00043881"/>
    </source>
</evidence>
<dbReference type="SMART" id="SM00487">
    <property type="entry name" value="DEXDc"/>
    <property type="match status" value="1"/>
</dbReference>
<evidence type="ECO:0000259" key="21">
    <source>
        <dbReference type="PROSITE" id="PS51195"/>
    </source>
</evidence>
<comment type="subcellular location">
    <subcellularLocation>
        <location evidence="1">Nucleus</location>
        <location evidence="1">Nucleolus</location>
    </subcellularLocation>
</comment>
<evidence type="ECO:0000256" key="16">
    <source>
        <dbReference type="PROSITE-ProRule" id="PRU00552"/>
    </source>
</evidence>
<dbReference type="EC" id="3.6.4.13" evidence="2"/>
<dbReference type="CDD" id="cd17947">
    <property type="entry name" value="DEADc_DDX27"/>
    <property type="match status" value="1"/>
</dbReference>
<dbReference type="AlphaFoldDB" id="A0A0A8L7A9"/>
<dbReference type="Pfam" id="PF00270">
    <property type="entry name" value="DEAD"/>
    <property type="match status" value="1"/>
</dbReference>
<keyword evidence="9" id="KW-0175">Coiled coil</keyword>
<feature type="region of interest" description="Disordered" evidence="18">
    <location>
        <begin position="15"/>
        <end position="65"/>
    </location>
</feature>
<evidence type="ECO:0000256" key="14">
    <source>
        <dbReference type="ARBA" id="ARBA00044094"/>
    </source>
</evidence>
<feature type="domain" description="Helicase ATP-binding" evidence="19">
    <location>
        <begin position="266"/>
        <end position="441"/>
    </location>
</feature>
<keyword evidence="10" id="KW-0539">Nucleus</keyword>
<dbReference type="InterPro" id="IPR001650">
    <property type="entry name" value="Helicase_C-like"/>
</dbReference>
<dbReference type="GO" id="GO:0003724">
    <property type="term" value="F:RNA helicase activity"/>
    <property type="evidence" value="ECO:0007669"/>
    <property type="project" value="UniProtKB-EC"/>
</dbReference>
<feature type="compositionally biased region" description="Basic residues" evidence="18">
    <location>
        <begin position="696"/>
        <end position="707"/>
    </location>
</feature>
<evidence type="ECO:0000256" key="6">
    <source>
        <dbReference type="ARBA" id="ARBA00022806"/>
    </source>
</evidence>
<dbReference type="GO" id="GO:0003723">
    <property type="term" value="F:RNA binding"/>
    <property type="evidence" value="ECO:0007669"/>
    <property type="project" value="UniProtKB-KW"/>
</dbReference>
<feature type="domain" description="DEAD-box RNA helicase Q" evidence="21">
    <location>
        <begin position="235"/>
        <end position="263"/>
    </location>
</feature>
<gene>
    <name evidence="22" type="ORF">KLDO_g3198</name>
</gene>
<feature type="compositionally biased region" description="Basic residues" evidence="18">
    <location>
        <begin position="743"/>
        <end position="753"/>
    </location>
</feature>
<dbReference type="InterPro" id="IPR011545">
    <property type="entry name" value="DEAD/DEAH_box_helicase_dom"/>
</dbReference>
<dbReference type="GO" id="GO:0006364">
    <property type="term" value="P:rRNA processing"/>
    <property type="evidence" value="ECO:0007669"/>
    <property type="project" value="UniProtKB-ARBA"/>
</dbReference>
<feature type="compositionally biased region" description="Basic residues" evidence="18">
    <location>
        <begin position="38"/>
        <end position="52"/>
    </location>
</feature>
<evidence type="ECO:0000256" key="10">
    <source>
        <dbReference type="ARBA" id="ARBA00023242"/>
    </source>
</evidence>
<feature type="compositionally biased region" description="Acidic residues" evidence="18">
    <location>
        <begin position="169"/>
        <end position="186"/>
    </location>
</feature>
<evidence type="ECO:0000259" key="19">
    <source>
        <dbReference type="PROSITE" id="PS51192"/>
    </source>
</evidence>
<protein>
    <recommendedName>
        <fullName evidence="13">ATP-dependent RNA helicase DRS1</fullName>
        <ecNumber evidence="2">3.6.4.13</ecNumber>
    </recommendedName>
    <alternativeName>
        <fullName evidence="14">ATP-dependent RNA helicase drs1</fullName>
    </alternativeName>
</protein>
<dbReference type="Gene3D" id="3.40.50.300">
    <property type="entry name" value="P-loop containing nucleotide triphosphate hydrolases"/>
    <property type="match status" value="2"/>
</dbReference>
<evidence type="ECO:0000256" key="18">
    <source>
        <dbReference type="SAM" id="MobiDB-lite"/>
    </source>
</evidence>
<dbReference type="PANTHER" id="PTHR47959:SF1">
    <property type="entry name" value="ATP-DEPENDENT RNA HELICASE DBPA"/>
    <property type="match status" value="1"/>
</dbReference>
<dbReference type="PROSITE" id="PS51194">
    <property type="entry name" value="HELICASE_CTER"/>
    <property type="match status" value="1"/>
</dbReference>
<comment type="similarity">
    <text evidence="12">Belongs to the DEAD box helicase family. DDX27/DRS1 subfamily.</text>
</comment>
<dbReference type="EMBL" id="CCBQ010000042">
    <property type="protein sequence ID" value="CDO94946.1"/>
    <property type="molecule type" value="Genomic_DNA"/>
</dbReference>
<keyword evidence="23" id="KW-1185">Reference proteome</keyword>
<dbReference type="InterPro" id="IPR014001">
    <property type="entry name" value="Helicase_ATP-bd"/>
</dbReference>
<evidence type="ECO:0000256" key="13">
    <source>
        <dbReference type="ARBA" id="ARBA00044078"/>
    </source>
</evidence>
<dbReference type="GO" id="GO:0016787">
    <property type="term" value="F:hydrolase activity"/>
    <property type="evidence" value="ECO:0007669"/>
    <property type="project" value="UniProtKB-KW"/>
</dbReference>
<dbReference type="PROSITE" id="PS00039">
    <property type="entry name" value="DEAD_ATP_HELICASE"/>
    <property type="match status" value="1"/>
</dbReference>
<feature type="region of interest" description="Disordered" evidence="18">
    <location>
        <begin position="82"/>
        <end position="227"/>
    </location>
</feature>
<evidence type="ECO:0000256" key="17">
    <source>
        <dbReference type="RuleBase" id="RU000492"/>
    </source>
</evidence>
<feature type="compositionally biased region" description="Basic and acidic residues" evidence="18">
    <location>
        <begin position="53"/>
        <end position="65"/>
    </location>
</feature>
<dbReference type="Pfam" id="PF00271">
    <property type="entry name" value="Helicase_C"/>
    <property type="match status" value="1"/>
</dbReference>
<name>A0A0A8L7A9_9SACH</name>
<dbReference type="CDD" id="cd18787">
    <property type="entry name" value="SF2_C_DEAD"/>
    <property type="match status" value="1"/>
</dbReference>
<feature type="domain" description="Helicase C-terminal" evidence="20">
    <location>
        <begin position="470"/>
        <end position="615"/>
    </location>
</feature>
<dbReference type="InterPro" id="IPR014014">
    <property type="entry name" value="RNA_helicase_DEAD_Q_motif"/>
</dbReference>
<comment type="function">
    <text evidence="11">ATP-binding RNA helicase involved in ribosome assembly.</text>
</comment>
<organism evidence="22 23">
    <name type="scientific">Kluyveromyces dobzhanskii CBS 2104</name>
    <dbReference type="NCBI Taxonomy" id="1427455"/>
    <lineage>
        <taxon>Eukaryota</taxon>
        <taxon>Fungi</taxon>
        <taxon>Dikarya</taxon>
        <taxon>Ascomycota</taxon>
        <taxon>Saccharomycotina</taxon>
        <taxon>Saccharomycetes</taxon>
        <taxon>Saccharomycetales</taxon>
        <taxon>Saccharomycetaceae</taxon>
        <taxon>Kluyveromyces</taxon>
    </lineage>
</organism>
<dbReference type="OrthoDB" id="10259843at2759"/>
<evidence type="ECO:0000256" key="9">
    <source>
        <dbReference type="ARBA" id="ARBA00023054"/>
    </source>
</evidence>
<keyword evidence="5 17" id="KW-0378">Hydrolase</keyword>
<accession>A0A0A8L7A9</accession>
<reference evidence="22 23" key="1">
    <citation type="submission" date="2014-03" db="EMBL/GenBank/DDBJ databases">
        <title>The genome of Kluyveromyces dobzhanskii.</title>
        <authorList>
            <person name="Nystedt B."/>
            <person name="Astrom S."/>
        </authorList>
    </citation>
    <scope>NUCLEOTIDE SEQUENCE [LARGE SCALE GENOMIC DNA]</scope>
    <source>
        <strain evidence="22 23">CBS 2104</strain>
    </source>
</reference>
<evidence type="ECO:0000256" key="7">
    <source>
        <dbReference type="ARBA" id="ARBA00022840"/>
    </source>
</evidence>
<dbReference type="InterPro" id="IPR000629">
    <property type="entry name" value="RNA-helicase_DEAD-box_CS"/>
</dbReference>
<keyword evidence="4 17" id="KW-0547">Nucleotide-binding</keyword>
<dbReference type="GO" id="GO:0005829">
    <property type="term" value="C:cytosol"/>
    <property type="evidence" value="ECO:0007669"/>
    <property type="project" value="TreeGrafter"/>
</dbReference>
<feature type="compositionally biased region" description="Acidic residues" evidence="18">
    <location>
        <begin position="203"/>
        <end position="214"/>
    </location>
</feature>
<feature type="compositionally biased region" description="Basic and acidic residues" evidence="18">
    <location>
        <begin position="91"/>
        <end position="109"/>
    </location>
</feature>
<proteinExistence type="inferred from homology"/>
<dbReference type="FunFam" id="3.40.50.300:FF:000842">
    <property type="entry name" value="ATP-dependent RNA helicase DRS1"/>
    <property type="match status" value="1"/>
</dbReference>
<dbReference type="SMART" id="SM00490">
    <property type="entry name" value="HELICc"/>
    <property type="match status" value="1"/>
</dbReference>
<dbReference type="GO" id="GO:0005524">
    <property type="term" value="F:ATP binding"/>
    <property type="evidence" value="ECO:0007669"/>
    <property type="project" value="UniProtKB-KW"/>
</dbReference>
<dbReference type="PANTHER" id="PTHR47959">
    <property type="entry name" value="ATP-DEPENDENT RNA HELICASE RHLE-RELATED"/>
    <property type="match status" value="1"/>
</dbReference>
<evidence type="ECO:0000256" key="2">
    <source>
        <dbReference type="ARBA" id="ARBA00012552"/>
    </source>
</evidence>
<evidence type="ECO:0000256" key="12">
    <source>
        <dbReference type="ARBA" id="ARBA00043999"/>
    </source>
</evidence>
<dbReference type="InterPro" id="IPR050079">
    <property type="entry name" value="DEAD_box_RNA_helicase"/>
</dbReference>
<dbReference type="Proteomes" id="UP000031516">
    <property type="component" value="Unassembled WGS sequence"/>
</dbReference>
<dbReference type="PROSITE" id="PS51195">
    <property type="entry name" value="Q_MOTIF"/>
    <property type="match status" value="1"/>
</dbReference>
<keyword evidence="6 17" id="KW-0347">Helicase</keyword>
<dbReference type="SUPFAM" id="SSF52540">
    <property type="entry name" value="P-loop containing nucleoside triphosphate hydrolases"/>
    <property type="match status" value="1"/>
</dbReference>
<comment type="catalytic activity">
    <reaction evidence="15">
        <text>ATP + H2O = ADP + phosphate + H(+)</text>
        <dbReference type="Rhea" id="RHEA:13065"/>
        <dbReference type="ChEBI" id="CHEBI:15377"/>
        <dbReference type="ChEBI" id="CHEBI:15378"/>
        <dbReference type="ChEBI" id="CHEBI:30616"/>
        <dbReference type="ChEBI" id="CHEBI:43474"/>
        <dbReference type="ChEBI" id="CHEBI:456216"/>
        <dbReference type="EC" id="3.6.4.13"/>
    </reaction>
</comment>
<keyword evidence="8" id="KW-0694">RNA-binding</keyword>
<dbReference type="InterPro" id="IPR027417">
    <property type="entry name" value="P-loop_NTPase"/>
</dbReference>
<feature type="short sequence motif" description="Q motif" evidence="16">
    <location>
        <begin position="235"/>
        <end position="263"/>
    </location>
</feature>
<evidence type="ECO:0000313" key="23">
    <source>
        <dbReference type="Proteomes" id="UP000031516"/>
    </source>
</evidence>
<evidence type="ECO:0000313" key="22">
    <source>
        <dbReference type="EMBL" id="CDO94946.1"/>
    </source>
</evidence>
<evidence type="ECO:0000256" key="5">
    <source>
        <dbReference type="ARBA" id="ARBA00022801"/>
    </source>
</evidence>
<evidence type="ECO:0000256" key="1">
    <source>
        <dbReference type="ARBA" id="ARBA00004604"/>
    </source>
</evidence>
<feature type="region of interest" description="Disordered" evidence="18">
    <location>
        <begin position="693"/>
        <end position="753"/>
    </location>
</feature>
<evidence type="ECO:0000259" key="20">
    <source>
        <dbReference type="PROSITE" id="PS51194"/>
    </source>
</evidence>
<evidence type="ECO:0000256" key="4">
    <source>
        <dbReference type="ARBA" id="ARBA00022741"/>
    </source>
</evidence>
<keyword evidence="3" id="KW-0690">Ribosome biogenesis</keyword>
<dbReference type="GO" id="GO:0005730">
    <property type="term" value="C:nucleolus"/>
    <property type="evidence" value="ECO:0007669"/>
    <property type="project" value="UniProtKB-SubCell"/>
</dbReference>
<comment type="caution">
    <text evidence="22">The sequence shown here is derived from an EMBL/GenBank/DDBJ whole genome shotgun (WGS) entry which is preliminary data.</text>
</comment>
<keyword evidence="7 17" id="KW-0067">ATP-binding</keyword>
<evidence type="ECO:0000256" key="8">
    <source>
        <dbReference type="ARBA" id="ARBA00022884"/>
    </source>
</evidence>
<dbReference type="PROSITE" id="PS51192">
    <property type="entry name" value="HELICASE_ATP_BIND_1"/>
    <property type="match status" value="1"/>
</dbReference>
<feature type="compositionally biased region" description="Acidic residues" evidence="18">
    <location>
        <begin position="126"/>
        <end position="153"/>
    </location>
</feature>
<feature type="compositionally biased region" description="Acidic residues" evidence="18">
    <location>
        <begin position="18"/>
        <end position="32"/>
    </location>
</feature>
<evidence type="ECO:0000256" key="3">
    <source>
        <dbReference type="ARBA" id="ARBA00022517"/>
    </source>
</evidence>
<sequence>MVAKTFKSFDDFVPTISDSEEDIPDLDASDDEMEKKPVKASKTKNKSKKKGKKQEGKVLDEDVHEDLNPEFQFSIDGGEVSTNFAGWEFQGDEKDGEDEKKDVDLDGIIRRKGGLIKMAATGSDAEQSEAEEPEEEGDSADSEDEDEDEDELALDGFGMGVKEKPSEQTEMEDGQEESEQEIEEDNDKTTEMSQNDLGSRRDDEEELKEEDSPEEMAKFYAPEEEGDDAKKIVHKTFNSLSLSRPVLKGLASLGYTNPSPIQSAAIPIALLGKDIIAGAVTGSGKTAAFMIPIIERLLYKPAHIASTRVIVLTPTRELAIQVGDVGKNIGKFVNGLTFGLAVGGLNLRQQEQALKTRPDIVIATPGRFIDHLRNSASFSVDSVEILVIDEADRMLEEGFQEELQEIMSLIPSKRQTLLFSATMNSKIKQLISLSLKKPVRIMIDPPKQAAEKLTQEFVRIRKRDHLKPALLYQLIRKLDSTSQKRIVVFVARKETAHKLRIILGLLGMQVGELHGSLTQDQRLQSVNNFKSLQVPVLICTDLASRGLDIPKIEVVINFDMPKSYEIYLHRVGRTARAGREGRSVTFVGESSQDRSIVRSAIRSVEENPEGGKALSRTVDWIQVEQVNGLIGAKGEVVEEIIEEEKQEKEILRAGMELRKAENMLRHKEEITARPRRTWFQSDAEKKNSKMLQVLSKQKKPMNSKKRKQQESLAENPRIYKKTQKDRVEYQESQYSKQQAAYGKKGKKGKKTRK</sequence>